<feature type="domain" description="Nucleolus and neural progenitor protein-like N-terminal" evidence="1">
    <location>
        <begin position="4"/>
        <end position="185"/>
    </location>
</feature>
<dbReference type="GO" id="GO:0045747">
    <property type="term" value="P:positive regulation of Notch signaling pathway"/>
    <property type="evidence" value="ECO:0007669"/>
    <property type="project" value="TreeGrafter"/>
</dbReference>
<dbReference type="InterPro" id="IPR052835">
    <property type="entry name" value="Nepro"/>
</dbReference>
<proteinExistence type="predicted"/>
<accession>A0A8K0DLB7</accession>
<dbReference type="OrthoDB" id="9899341at2759"/>
<name>A0A8K0DLB7_IGNLU</name>
<evidence type="ECO:0000313" key="3">
    <source>
        <dbReference type="Proteomes" id="UP000801492"/>
    </source>
</evidence>
<gene>
    <name evidence="2" type="ORF">ILUMI_00724</name>
</gene>
<protein>
    <recommendedName>
        <fullName evidence="1">Nucleolus and neural progenitor protein-like N-terminal domain-containing protein</fullName>
    </recommendedName>
</protein>
<dbReference type="AlphaFoldDB" id="A0A8K0DLB7"/>
<dbReference type="GO" id="GO:0005634">
    <property type="term" value="C:nucleus"/>
    <property type="evidence" value="ECO:0007669"/>
    <property type="project" value="TreeGrafter"/>
</dbReference>
<dbReference type="EMBL" id="VTPC01000532">
    <property type="protein sequence ID" value="KAF2905451.1"/>
    <property type="molecule type" value="Genomic_DNA"/>
</dbReference>
<reference evidence="2" key="1">
    <citation type="submission" date="2019-08" db="EMBL/GenBank/DDBJ databases">
        <title>The genome of the North American firefly Photinus pyralis.</title>
        <authorList>
            <consortium name="Photinus pyralis genome working group"/>
            <person name="Fallon T.R."/>
            <person name="Sander Lower S.E."/>
            <person name="Weng J.-K."/>
        </authorList>
    </citation>
    <scope>NUCLEOTIDE SEQUENCE</scope>
    <source>
        <strain evidence="2">TRF0915ILg1</strain>
        <tissue evidence="2">Whole body</tissue>
    </source>
</reference>
<comment type="caution">
    <text evidence="2">The sequence shown here is derived from an EMBL/GenBank/DDBJ whole genome shotgun (WGS) entry which is preliminary data.</text>
</comment>
<dbReference type="PANTHER" id="PTHR34761">
    <property type="entry name" value="NUCLEOLUS AND NEURAL PROGENITOR PROTEIN"/>
    <property type="match status" value="1"/>
</dbReference>
<evidence type="ECO:0000313" key="2">
    <source>
        <dbReference type="EMBL" id="KAF2905451.1"/>
    </source>
</evidence>
<dbReference type="PANTHER" id="PTHR34761:SF1">
    <property type="entry name" value="NUCLEOLUS AND NEURAL PROGENITOR PROTEIN"/>
    <property type="match status" value="1"/>
</dbReference>
<dbReference type="InterPro" id="IPR027951">
    <property type="entry name" value="Nepro_N"/>
</dbReference>
<dbReference type="Pfam" id="PF14780">
    <property type="entry name" value="NEPRO_N"/>
    <property type="match status" value="1"/>
</dbReference>
<evidence type="ECO:0000259" key="1">
    <source>
        <dbReference type="Pfam" id="PF14780"/>
    </source>
</evidence>
<sequence length="477" mass="55613">MNLWNIKNLDMPPRNTYKAKSQDIDISTLREVVGEAYSTFKNDKSFKEEAAILSRTIYRMKLKFRNDKGFKAMEKTNRALLQYLRMDIPQMLETFYGMIPHKYGYDTYLPTLNMLHYVLIRIQGLAKLMIRVVECAKTAALFMESRVSIGHLWKVAFICFTVVSKIFVLSKQLTKFCCKFYSQLHPFTKALKNVGVQWLPSEYVLPNDLKLWLDVDWLDKDDVSIPKPKKMKIPTVFDIIESDSDVEFRGEYTEIKDDDDVDFVNEYLEVDKSRKDKLGMREILLESDTELTAVKIQEDMGEVVKRVEKNVKAKKKRNKRKKSQHLIGEAKIAKLNESTQVNQSKENMNSQIDKESKRENNNIVIQKRKKGIGEVVKSTNTNSVKQKNKKKKTKSVNIVHLLEEIATLKDLKKFEKRFDKLQQEYPSSFRNTDKLQRNMLHCSLKKCINKAMKNCSDPLKVDSYVIKAKNVLKSSLL</sequence>
<organism evidence="2 3">
    <name type="scientific">Ignelater luminosus</name>
    <name type="common">Cucubano</name>
    <name type="synonym">Pyrophorus luminosus</name>
    <dbReference type="NCBI Taxonomy" id="2038154"/>
    <lineage>
        <taxon>Eukaryota</taxon>
        <taxon>Metazoa</taxon>
        <taxon>Ecdysozoa</taxon>
        <taxon>Arthropoda</taxon>
        <taxon>Hexapoda</taxon>
        <taxon>Insecta</taxon>
        <taxon>Pterygota</taxon>
        <taxon>Neoptera</taxon>
        <taxon>Endopterygota</taxon>
        <taxon>Coleoptera</taxon>
        <taxon>Polyphaga</taxon>
        <taxon>Elateriformia</taxon>
        <taxon>Elateroidea</taxon>
        <taxon>Elateridae</taxon>
        <taxon>Agrypninae</taxon>
        <taxon>Pyrophorini</taxon>
        <taxon>Ignelater</taxon>
    </lineage>
</organism>
<keyword evidence="3" id="KW-1185">Reference proteome</keyword>
<dbReference type="Proteomes" id="UP000801492">
    <property type="component" value="Unassembled WGS sequence"/>
</dbReference>